<dbReference type="PANTHER" id="PTHR47272">
    <property type="entry name" value="DDE_TNP_1_7 DOMAIN-CONTAINING PROTEIN"/>
    <property type="match status" value="1"/>
</dbReference>
<sequence>MASTCTGQSPSDVAQRWSKKEKKMLNIQRPFSVKLYNQHMGGVDLMDQCVAMYPHRRKNKRWYIKVFFHFLDVTTDPSRHAEEEDPVPPHLESAEQCPRHPPEIRFGSGNHWPQLTEAKNANRCQDAACTRKTKYICMQCCVALCPGCFANYHGR</sequence>
<evidence type="ECO:0000259" key="1">
    <source>
        <dbReference type="Pfam" id="PF13843"/>
    </source>
</evidence>
<protein>
    <submittedName>
        <fullName evidence="2">PiggyBac transposable element-derived protein 3</fullName>
    </submittedName>
</protein>
<dbReference type="PANTHER" id="PTHR47272:SF2">
    <property type="entry name" value="PIGGYBAC TRANSPOSABLE ELEMENT-DERIVED PROTEIN 3-LIKE"/>
    <property type="match status" value="1"/>
</dbReference>
<feature type="domain" description="PiggyBac transposable element-derived protein" evidence="1">
    <location>
        <begin position="17"/>
        <end position="74"/>
    </location>
</feature>
<dbReference type="Proteomes" id="UP001228049">
    <property type="component" value="Unassembled WGS sequence"/>
</dbReference>
<accession>A0AAD9FK56</accession>
<organism evidence="2 3">
    <name type="scientific">Dissostichus eleginoides</name>
    <name type="common">Patagonian toothfish</name>
    <name type="synonym">Dissostichus amissus</name>
    <dbReference type="NCBI Taxonomy" id="100907"/>
    <lineage>
        <taxon>Eukaryota</taxon>
        <taxon>Metazoa</taxon>
        <taxon>Chordata</taxon>
        <taxon>Craniata</taxon>
        <taxon>Vertebrata</taxon>
        <taxon>Euteleostomi</taxon>
        <taxon>Actinopterygii</taxon>
        <taxon>Neopterygii</taxon>
        <taxon>Teleostei</taxon>
        <taxon>Neoteleostei</taxon>
        <taxon>Acanthomorphata</taxon>
        <taxon>Eupercaria</taxon>
        <taxon>Perciformes</taxon>
        <taxon>Notothenioidei</taxon>
        <taxon>Nototheniidae</taxon>
        <taxon>Dissostichus</taxon>
    </lineage>
</organism>
<evidence type="ECO:0000313" key="3">
    <source>
        <dbReference type="Proteomes" id="UP001228049"/>
    </source>
</evidence>
<gene>
    <name evidence="2" type="ORF">KUDE01_013050</name>
</gene>
<dbReference type="InterPro" id="IPR029526">
    <property type="entry name" value="PGBD"/>
</dbReference>
<keyword evidence="3" id="KW-1185">Reference proteome</keyword>
<dbReference type="EMBL" id="JASDAP010000003">
    <property type="protein sequence ID" value="KAK1905872.1"/>
    <property type="molecule type" value="Genomic_DNA"/>
</dbReference>
<evidence type="ECO:0000313" key="2">
    <source>
        <dbReference type="EMBL" id="KAK1905872.1"/>
    </source>
</evidence>
<reference evidence="2" key="1">
    <citation type="submission" date="2023-04" db="EMBL/GenBank/DDBJ databases">
        <title>Chromosome-level genome of Chaenocephalus aceratus.</title>
        <authorList>
            <person name="Park H."/>
        </authorList>
    </citation>
    <scope>NUCLEOTIDE SEQUENCE</scope>
    <source>
        <strain evidence="2">DE</strain>
        <tissue evidence="2">Muscle</tissue>
    </source>
</reference>
<dbReference type="Pfam" id="PF13843">
    <property type="entry name" value="DDE_Tnp_1_7"/>
    <property type="match status" value="1"/>
</dbReference>
<name>A0AAD9FK56_DISEL</name>
<dbReference type="AlphaFoldDB" id="A0AAD9FK56"/>
<proteinExistence type="predicted"/>
<comment type="caution">
    <text evidence="2">The sequence shown here is derived from an EMBL/GenBank/DDBJ whole genome shotgun (WGS) entry which is preliminary data.</text>
</comment>